<accession>A0AAV3Y904</accession>
<organism evidence="2 3">
    <name type="scientific">Plakobranchus ocellatus</name>
    <dbReference type="NCBI Taxonomy" id="259542"/>
    <lineage>
        <taxon>Eukaryota</taxon>
        <taxon>Metazoa</taxon>
        <taxon>Spiralia</taxon>
        <taxon>Lophotrochozoa</taxon>
        <taxon>Mollusca</taxon>
        <taxon>Gastropoda</taxon>
        <taxon>Heterobranchia</taxon>
        <taxon>Euthyneura</taxon>
        <taxon>Panpulmonata</taxon>
        <taxon>Sacoglossa</taxon>
        <taxon>Placobranchoidea</taxon>
        <taxon>Plakobranchidae</taxon>
        <taxon>Plakobranchus</taxon>
    </lineage>
</organism>
<dbReference type="EMBL" id="BLXT01000624">
    <property type="protein sequence ID" value="GFN78956.1"/>
    <property type="molecule type" value="Genomic_DNA"/>
</dbReference>
<gene>
    <name evidence="2" type="ORF">PoB_000546200</name>
</gene>
<proteinExistence type="predicted"/>
<keyword evidence="1" id="KW-0812">Transmembrane</keyword>
<dbReference type="AlphaFoldDB" id="A0AAV3Y904"/>
<evidence type="ECO:0000256" key="1">
    <source>
        <dbReference type="SAM" id="Phobius"/>
    </source>
</evidence>
<evidence type="ECO:0000313" key="3">
    <source>
        <dbReference type="Proteomes" id="UP000735302"/>
    </source>
</evidence>
<keyword evidence="3" id="KW-1185">Reference proteome</keyword>
<dbReference type="Proteomes" id="UP000735302">
    <property type="component" value="Unassembled WGS sequence"/>
</dbReference>
<reference evidence="2 3" key="1">
    <citation type="journal article" date="2021" name="Elife">
        <title>Chloroplast acquisition without the gene transfer in kleptoplastic sea slugs, Plakobranchus ocellatus.</title>
        <authorList>
            <person name="Maeda T."/>
            <person name="Takahashi S."/>
            <person name="Yoshida T."/>
            <person name="Shimamura S."/>
            <person name="Takaki Y."/>
            <person name="Nagai Y."/>
            <person name="Toyoda A."/>
            <person name="Suzuki Y."/>
            <person name="Arimoto A."/>
            <person name="Ishii H."/>
            <person name="Satoh N."/>
            <person name="Nishiyama T."/>
            <person name="Hasebe M."/>
            <person name="Maruyama T."/>
            <person name="Minagawa J."/>
            <person name="Obokata J."/>
            <person name="Shigenobu S."/>
        </authorList>
    </citation>
    <scope>NUCLEOTIDE SEQUENCE [LARGE SCALE GENOMIC DNA]</scope>
</reference>
<feature type="transmembrane region" description="Helical" evidence="1">
    <location>
        <begin position="20"/>
        <end position="51"/>
    </location>
</feature>
<sequence length="90" mass="9816">MTYEDSNFSIAQEFINDAAFHYIVIAFQMIINPVLGITGTCTNLLNSAAFYKIGFSDGITQNFFILSISDGVLSVMALVNFLSGVLSYSV</sequence>
<comment type="caution">
    <text evidence="2">The sequence shown here is derived from an EMBL/GenBank/DDBJ whole genome shotgun (WGS) entry which is preliminary data.</text>
</comment>
<keyword evidence="1" id="KW-0472">Membrane</keyword>
<keyword evidence="1" id="KW-1133">Transmembrane helix</keyword>
<feature type="transmembrane region" description="Helical" evidence="1">
    <location>
        <begin position="63"/>
        <end position="88"/>
    </location>
</feature>
<protein>
    <submittedName>
        <fullName evidence="2">Uncharacterized protein</fullName>
    </submittedName>
</protein>
<evidence type="ECO:0000313" key="2">
    <source>
        <dbReference type="EMBL" id="GFN78956.1"/>
    </source>
</evidence>
<name>A0AAV3Y904_9GAST</name>